<proteinExistence type="predicted"/>
<evidence type="ECO:0000313" key="1">
    <source>
        <dbReference type="EMBL" id="CAK7356320.1"/>
    </source>
</evidence>
<dbReference type="EMBL" id="CAWUPB010001197">
    <property type="protein sequence ID" value="CAK7356320.1"/>
    <property type="molecule type" value="Genomic_DNA"/>
</dbReference>
<dbReference type="AlphaFoldDB" id="A0AAV1SQL7"/>
<sequence length="202" mass="23802">MVLSSLKGERGDVELRTVGRQIHGKVLIKELALKDMEHDIKIETPMTLEEMINSLSEVEKQEMRAFRFQQLQLLKDAFNQLVERLDSNVRLECIPLYLEENKNSFVDSEDYMALRMYVPIMKELFARNGDIGEDWLSSRKVKSVLFFVVCGVTQSMRMTSIVDINEDVLHQWWRCIKLVDWWLQNSVHEQSFEVSDRSLLWS</sequence>
<reference evidence="1 2" key="1">
    <citation type="submission" date="2024-01" db="EMBL/GenBank/DDBJ databases">
        <authorList>
            <person name="Waweru B."/>
        </authorList>
    </citation>
    <scope>NUCLEOTIDE SEQUENCE [LARGE SCALE GENOMIC DNA]</scope>
</reference>
<evidence type="ECO:0000313" key="2">
    <source>
        <dbReference type="Proteomes" id="UP001314170"/>
    </source>
</evidence>
<dbReference type="Proteomes" id="UP001314170">
    <property type="component" value="Unassembled WGS sequence"/>
</dbReference>
<gene>
    <name evidence="1" type="ORF">DCAF_LOCUS26591</name>
</gene>
<name>A0AAV1SQL7_9ROSI</name>
<protein>
    <submittedName>
        <fullName evidence="1">Uncharacterized protein</fullName>
    </submittedName>
</protein>
<comment type="caution">
    <text evidence="1">The sequence shown here is derived from an EMBL/GenBank/DDBJ whole genome shotgun (WGS) entry which is preliminary data.</text>
</comment>
<organism evidence="1 2">
    <name type="scientific">Dovyalis caffra</name>
    <dbReference type="NCBI Taxonomy" id="77055"/>
    <lineage>
        <taxon>Eukaryota</taxon>
        <taxon>Viridiplantae</taxon>
        <taxon>Streptophyta</taxon>
        <taxon>Embryophyta</taxon>
        <taxon>Tracheophyta</taxon>
        <taxon>Spermatophyta</taxon>
        <taxon>Magnoliopsida</taxon>
        <taxon>eudicotyledons</taxon>
        <taxon>Gunneridae</taxon>
        <taxon>Pentapetalae</taxon>
        <taxon>rosids</taxon>
        <taxon>fabids</taxon>
        <taxon>Malpighiales</taxon>
        <taxon>Salicaceae</taxon>
        <taxon>Flacourtieae</taxon>
        <taxon>Dovyalis</taxon>
    </lineage>
</organism>
<keyword evidence="2" id="KW-1185">Reference proteome</keyword>
<accession>A0AAV1SQL7</accession>